<gene>
    <name evidence="1" type="ORF">BDY19DRAFT_493191</name>
</gene>
<reference evidence="1" key="1">
    <citation type="journal article" date="2021" name="Environ. Microbiol.">
        <title>Gene family expansions and transcriptome signatures uncover fungal adaptations to wood decay.</title>
        <authorList>
            <person name="Hage H."/>
            <person name="Miyauchi S."/>
            <person name="Viragh M."/>
            <person name="Drula E."/>
            <person name="Min B."/>
            <person name="Chaduli D."/>
            <person name="Navarro D."/>
            <person name="Favel A."/>
            <person name="Norest M."/>
            <person name="Lesage-Meessen L."/>
            <person name="Balint B."/>
            <person name="Merenyi Z."/>
            <person name="de Eugenio L."/>
            <person name="Morin E."/>
            <person name="Martinez A.T."/>
            <person name="Baldrian P."/>
            <person name="Stursova M."/>
            <person name="Martinez M.J."/>
            <person name="Novotny C."/>
            <person name="Magnuson J.K."/>
            <person name="Spatafora J.W."/>
            <person name="Maurice S."/>
            <person name="Pangilinan J."/>
            <person name="Andreopoulos W."/>
            <person name="LaButti K."/>
            <person name="Hundley H."/>
            <person name="Na H."/>
            <person name="Kuo A."/>
            <person name="Barry K."/>
            <person name="Lipzen A."/>
            <person name="Henrissat B."/>
            <person name="Riley R."/>
            <person name="Ahrendt S."/>
            <person name="Nagy L.G."/>
            <person name="Grigoriev I.V."/>
            <person name="Martin F."/>
            <person name="Rosso M.N."/>
        </authorList>
    </citation>
    <scope>NUCLEOTIDE SEQUENCE</scope>
    <source>
        <strain evidence="1">CBS 384.51</strain>
    </source>
</reference>
<comment type="caution">
    <text evidence="1">The sequence shown here is derived from an EMBL/GenBank/DDBJ whole genome shotgun (WGS) entry which is preliminary data.</text>
</comment>
<protein>
    <submittedName>
        <fullName evidence="1">Uncharacterized protein</fullName>
    </submittedName>
</protein>
<proteinExistence type="predicted"/>
<organism evidence="1 2">
    <name type="scientific">Irpex rosettiformis</name>
    <dbReference type="NCBI Taxonomy" id="378272"/>
    <lineage>
        <taxon>Eukaryota</taxon>
        <taxon>Fungi</taxon>
        <taxon>Dikarya</taxon>
        <taxon>Basidiomycota</taxon>
        <taxon>Agaricomycotina</taxon>
        <taxon>Agaricomycetes</taxon>
        <taxon>Polyporales</taxon>
        <taxon>Irpicaceae</taxon>
        <taxon>Irpex</taxon>
    </lineage>
</organism>
<evidence type="ECO:0000313" key="1">
    <source>
        <dbReference type="EMBL" id="KAI0092584.1"/>
    </source>
</evidence>
<dbReference type="Proteomes" id="UP001055072">
    <property type="component" value="Unassembled WGS sequence"/>
</dbReference>
<keyword evidence="2" id="KW-1185">Reference proteome</keyword>
<evidence type="ECO:0000313" key="2">
    <source>
        <dbReference type="Proteomes" id="UP001055072"/>
    </source>
</evidence>
<name>A0ACB8UEB3_9APHY</name>
<sequence length="765" mass="82066">MSSSSQTASLPPSTSSTPSSDHTALINLSPGSVSYRRRSPPPPRLNLEGCKPILATATTTTNTPNNAASRPSTAFVFASSLTLRNFHNYQSPTWNPALLPAEDTNVSSKGANSVPSTGTVTCESMQKHGWEKPKLSPAQLARHSSGALDARCTVSSDMRAAGFVPLTRSSSSAPSALSTPAMTPLPTPEHPPHFPPMVFINPAQMTNVSMWDYQRRLAYGPLIGLGFTTANDSPSSNPAMSAAQSPSELFQPSHSYSPISSVSSSSLLLAMSGSLSNVTSVPSLAPQSPPRLLRPLCGRFEQYTPGENGTLSVYKDDVLGVDDYPFSRQLFTNLPAEPSPHGLASPMELHTMTASGSIASLAQSSLGTPPVEPTPSTVQCETSPVFSMNPRRPKAKSVQFNTPSFKSKVAQECEQKLREKSHATKTPVGITELCSDSPFAWYTDPLVLPRTPSDSFSGIGSYSSMSLASSNSGSSKWRPSVVLSREKSPGGMGTVSIAPSNPSGSETVNVAIVEQPRQEKLEQGGEVVGPTGVGREDVDEAVVEGLKGGDTESEKCSRHGRQRDKDKDWEIEREERREQRRLKMREAGLNAVSENGGTKPWSSYKSNKVKGKSPKATVAAYSEIFPPKDVRLSLEHPHILGSYDAVLVKERSREAGKAVKDQVLAHRERDREHARLTNRWSLSDDETRLSQKRRASKTMTLADMRSPHSSSSTSKSSARGRGRGHCEPCSTRGHSIGSVTSPLSDGETIVGDSAHVSQIDSVIDC</sequence>
<dbReference type="EMBL" id="MU274903">
    <property type="protein sequence ID" value="KAI0092584.1"/>
    <property type="molecule type" value="Genomic_DNA"/>
</dbReference>
<accession>A0ACB8UEB3</accession>